<proteinExistence type="predicted"/>
<protein>
    <submittedName>
        <fullName evidence="1">Uncharacterized protein</fullName>
    </submittedName>
</protein>
<accession>L8JUT6</accession>
<evidence type="ECO:0000313" key="2">
    <source>
        <dbReference type="Proteomes" id="UP000011135"/>
    </source>
</evidence>
<comment type="caution">
    <text evidence="1">The sequence shown here is derived from an EMBL/GenBank/DDBJ whole genome shotgun (WGS) entry which is preliminary data.</text>
</comment>
<sequence length="50" mass="5735">MLKLTAMGPVPGPLRKRELTRVDRSISYRNPKSVDFFLRHAIGWVGLLLQ</sequence>
<keyword evidence="2" id="KW-1185">Reference proteome</keyword>
<dbReference type="EMBL" id="AMZN01000043">
    <property type="protein sequence ID" value="ELR71329.1"/>
    <property type="molecule type" value="Genomic_DNA"/>
</dbReference>
<dbReference type="AlphaFoldDB" id="L8JUT6"/>
<evidence type="ECO:0000313" key="1">
    <source>
        <dbReference type="EMBL" id="ELR71329.1"/>
    </source>
</evidence>
<reference evidence="1 2" key="1">
    <citation type="submission" date="2012-12" db="EMBL/GenBank/DDBJ databases">
        <title>Genome assembly of Fulvivirga imtechensis AK7.</title>
        <authorList>
            <person name="Nupur N."/>
            <person name="Khatri I."/>
            <person name="Kumar R."/>
            <person name="Subramanian S."/>
            <person name="Pinnaka A."/>
        </authorList>
    </citation>
    <scope>NUCLEOTIDE SEQUENCE [LARGE SCALE GENOMIC DNA]</scope>
    <source>
        <strain evidence="1 2">AK7</strain>
    </source>
</reference>
<dbReference type="Proteomes" id="UP000011135">
    <property type="component" value="Unassembled WGS sequence"/>
</dbReference>
<gene>
    <name evidence="1" type="ORF">C900_02944</name>
</gene>
<organism evidence="1 2">
    <name type="scientific">Fulvivirga imtechensis AK7</name>
    <dbReference type="NCBI Taxonomy" id="1237149"/>
    <lineage>
        <taxon>Bacteria</taxon>
        <taxon>Pseudomonadati</taxon>
        <taxon>Bacteroidota</taxon>
        <taxon>Cytophagia</taxon>
        <taxon>Cytophagales</taxon>
        <taxon>Fulvivirgaceae</taxon>
        <taxon>Fulvivirga</taxon>
    </lineage>
</organism>
<name>L8JUT6_9BACT</name>